<dbReference type="VEuPathDB" id="FungiDB:GVI51_G04609"/>
<reference evidence="5 6" key="1">
    <citation type="submission" date="2015-10" db="EMBL/GenBank/DDBJ databases">
        <title>Draft genomes sequences of Candida glabrata isolates 1A, 1B, 2A, 2B, 3A and 3B.</title>
        <authorList>
            <person name="Haavelsrud O.E."/>
            <person name="Gaustad P."/>
        </authorList>
    </citation>
    <scope>NUCLEOTIDE SEQUENCE [LARGE SCALE GENOMIC DNA]</scope>
    <source>
        <strain evidence="5">910700640</strain>
    </source>
</reference>
<dbReference type="Gene3D" id="1.20.58.70">
    <property type="match status" value="1"/>
</dbReference>
<dbReference type="InterPro" id="IPR045242">
    <property type="entry name" value="Syntaxin"/>
</dbReference>
<dbReference type="Pfam" id="PF05739">
    <property type="entry name" value="SNARE"/>
    <property type="match status" value="1"/>
</dbReference>
<dbReference type="GO" id="GO:0006886">
    <property type="term" value="P:intracellular protein transport"/>
    <property type="evidence" value="ECO:0007669"/>
    <property type="project" value="InterPro"/>
</dbReference>
<sequence>MDKGNVLESLESNIRLLEKEVEKVGTRRDDEALRCKVRELIGETTQTVERSRDGFLGAGKRDKDFKFLESELRRLSAVIRVREGQHPLKINTETAVASTTMNSSKNLENQVALADETTERTPLLHTNTQQQHMHLQDQMEQGLINDDELDFHTIVQEDRSRQISRIHSSVQEVNAIFKQLGTLVREQGTQVDTVDENIANFDDNMHRANEQLNRADEHQRQRNRCGLMTLIIIIVVVIIILGASS</sequence>
<keyword evidence="3" id="KW-1133">Transmembrane helix</keyword>
<dbReference type="SUPFAM" id="SSF47661">
    <property type="entry name" value="t-snare proteins"/>
    <property type="match status" value="1"/>
</dbReference>
<dbReference type="InterPro" id="IPR006012">
    <property type="entry name" value="Syntaxin/epimorphin_CS"/>
</dbReference>
<dbReference type="VEuPathDB" id="FungiDB:B1J91_G04807g"/>
<feature type="domain" description="T-SNARE coiled-coil homology" evidence="4">
    <location>
        <begin position="153"/>
        <end position="215"/>
    </location>
</feature>
<evidence type="ECO:0000313" key="5">
    <source>
        <dbReference type="EMBL" id="KTB07531.1"/>
    </source>
</evidence>
<dbReference type="Proteomes" id="UP000054886">
    <property type="component" value="Unassembled WGS sequence"/>
</dbReference>
<evidence type="ECO:0000256" key="1">
    <source>
        <dbReference type="ARBA" id="ARBA00009063"/>
    </source>
</evidence>
<dbReference type="EMBL" id="LLZZ01000107">
    <property type="protein sequence ID" value="KTB07531.1"/>
    <property type="molecule type" value="Genomic_DNA"/>
</dbReference>
<evidence type="ECO:0000259" key="4">
    <source>
        <dbReference type="PROSITE" id="PS50192"/>
    </source>
</evidence>
<comment type="caution">
    <text evidence="5">The sequence shown here is derived from an EMBL/GenBank/DDBJ whole genome shotgun (WGS) entry which is preliminary data.</text>
</comment>
<dbReference type="GO" id="GO:0006906">
    <property type="term" value="P:vesicle fusion"/>
    <property type="evidence" value="ECO:0007669"/>
    <property type="project" value="TreeGrafter"/>
</dbReference>
<dbReference type="AlphaFoldDB" id="A0A0W0EB97"/>
<accession>A0A0W0EB97</accession>
<dbReference type="Gene3D" id="1.20.5.110">
    <property type="match status" value="1"/>
</dbReference>
<dbReference type="CDD" id="cd15840">
    <property type="entry name" value="SNARE_Qa"/>
    <property type="match status" value="1"/>
</dbReference>
<keyword evidence="3" id="KW-0812">Transmembrane</keyword>
<keyword evidence="2" id="KW-0175">Coiled coil</keyword>
<feature type="transmembrane region" description="Helical" evidence="3">
    <location>
        <begin position="225"/>
        <end position="244"/>
    </location>
</feature>
<dbReference type="InterPro" id="IPR010989">
    <property type="entry name" value="SNARE"/>
</dbReference>
<dbReference type="GO" id="GO:0000149">
    <property type="term" value="F:SNARE binding"/>
    <property type="evidence" value="ECO:0007669"/>
    <property type="project" value="TreeGrafter"/>
</dbReference>
<dbReference type="GO" id="GO:0005484">
    <property type="term" value="F:SNAP receptor activity"/>
    <property type="evidence" value="ECO:0007669"/>
    <property type="project" value="InterPro"/>
</dbReference>
<feature type="coiled-coil region" evidence="2">
    <location>
        <begin position="191"/>
        <end position="218"/>
    </location>
</feature>
<keyword evidence="3" id="KW-0472">Membrane</keyword>
<name>A0A0W0EB97_CANGB</name>
<organism evidence="5 6">
    <name type="scientific">Candida glabrata</name>
    <name type="common">Yeast</name>
    <name type="synonym">Torulopsis glabrata</name>
    <dbReference type="NCBI Taxonomy" id="5478"/>
    <lineage>
        <taxon>Eukaryota</taxon>
        <taxon>Fungi</taxon>
        <taxon>Dikarya</taxon>
        <taxon>Ascomycota</taxon>
        <taxon>Saccharomycotina</taxon>
        <taxon>Saccharomycetes</taxon>
        <taxon>Saccharomycetales</taxon>
        <taxon>Saccharomycetaceae</taxon>
        <taxon>Nakaseomyces</taxon>
    </lineage>
</organism>
<dbReference type="VEuPathDB" id="FungiDB:CAGL0G04807g"/>
<dbReference type="InterPro" id="IPR000727">
    <property type="entry name" value="T_SNARE_dom"/>
</dbReference>
<gene>
    <name evidence="5" type="ORF">AO440_001680</name>
</gene>
<comment type="similarity">
    <text evidence="1">Belongs to the syntaxin family.</text>
</comment>
<dbReference type="PROSITE" id="PS50192">
    <property type="entry name" value="T_SNARE"/>
    <property type="match status" value="1"/>
</dbReference>
<dbReference type="SMART" id="SM00397">
    <property type="entry name" value="t_SNARE"/>
    <property type="match status" value="1"/>
</dbReference>
<protein>
    <submittedName>
        <fullName evidence="5">Syntaxin VAM3</fullName>
    </submittedName>
</protein>
<dbReference type="GO" id="GO:0048278">
    <property type="term" value="P:vesicle docking"/>
    <property type="evidence" value="ECO:0007669"/>
    <property type="project" value="TreeGrafter"/>
</dbReference>
<dbReference type="PANTHER" id="PTHR19957:SF295">
    <property type="entry name" value="SYNTAXIN VAM3"/>
    <property type="match status" value="1"/>
</dbReference>
<dbReference type="GO" id="GO:0012505">
    <property type="term" value="C:endomembrane system"/>
    <property type="evidence" value="ECO:0007669"/>
    <property type="project" value="TreeGrafter"/>
</dbReference>
<dbReference type="GO" id="GO:0031201">
    <property type="term" value="C:SNARE complex"/>
    <property type="evidence" value="ECO:0007669"/>
    <property type="project" value="TreeGrafter"/>
</dbReference>
<dbReference type="PANTHER" id="PTHR19957">
    <property type="entry name" value="SYNTAXIN"/>
    <property type="match status" value="1"/>
</dbReference>
<evidence type="ECO:0000313" key="6">
    <source>
        <dbReference type="Proteomes" id="UP000054886"/>
    </source>
</evidence>
<evidence type="ECO:0000256" key="2">
    <source>
        <dbReference type="SAM" id="Coils"/>
    </source>
</evidence>
<dbReference type="VEuPathDB" id="FungiDB:GWK60_G04587"/>
<dbReference type="SUPFAM" id="SSF58038">
    <property type="entry name" value="SNARE fusion complex"/>
    <property type="match status" value="1"/>
</dbReference>
<proteinExistence type="inferred from homology"/>
<dbReference type="PROSITE" id="PS00914">
    <property type="entry name" value="SYNTAXIN"/>
    <property type="match status" value="1"/>
</dbReference>
<evidence type="ECO:0000256" key="3">
    <source>
        <dbReference type="SAM" id="Phobius"/>
    </source>
</evidence>